<keyword evidence="7" id="KW-1133">Transmembrane helix</keyword>
<evidence type="ECO:0000256" key="2">
    <source>
        <dbReference type="ARBA" id="ARBA00022525"/>
    </source>
</evidence>
<accession>A0ABV8CTY2</accession>
<organism evidence="9 10">
    <name type="scientific">Streptococcus caprae</name>
    <dbReference type="NCBI Taxonomy" id="1640501"/>
    <lineage>
        <taxon>Bacteria</taxon>
        <taxon>Bacillati</taxon>
        <taxon>Bacillota</taxon>
        <taxon>Bacilli</taxon>
        <taxon>Lactobacillales</taxon>
        <taxon>Streptococcaceae</taxon>
        <taxon>Streptococcus</taxon>
    </lineage>
</organism>
<reference evidence="10" key="1">
    <citation type="journal article" date="2019" name="Int. J. Syst. Evol. Microbiol.">
        <title>The Global Catalogue of Microorganisms (GCM) 10K type strain sequencing project: providing services to taxonomists for standard genome sequencing and annotation.</title>
        <authorList>
            <consortium name="The Broad Institute Genomics Platform"/>
            <consortium name="The Broad Institute Genome Sequencing Center for Infectious Disease"/>
            <person name="Wu L."/>
            <person name="Ma J."/>
        </authorList>
    </citation>
    <scope>NUCLEOTIDE SEQUENCE [LARGE SCALE GENOMIC DNA]</scope>
    <source>
        <strain evidence="10">CCUG 67170</strain>
    </source>
</reference>
<keyword evidence="7" id="KW-0812">Transmembrane</keyword>
<dbReference type="PANTHER" id="PTHR11575:SF24">
    <property type="entry name" value="5'-NUCLEOTIDASE"/>
    <property type="match status" value="1"/>
</dbReference>
<proteinExistence type="inferred from homology"/>
<dbReference type="PROSITE" id="PS50847">
    <property type="entry name" value="GRAM_POS_ANCHORING"/>
    <property type="match status" value="1"/>
</dbReference>
<feature type="compositionally biased region" description="Low complexity" evidence="6">
    <location>
        <begin position="79"/>
        <end position="109"/>
    </location>
</feature>
<feature type="signal peptide" evidence="5">
    <location>
        <begin position="1"/>
        <end position="22"/>
    </location>
</feature>
<dbReference type="Proteomes" id="UP001595807">
    <property type="component" value="Unassembled WGS sequence"/>
</dbReference>
<evidence type="ECO:0000313" key="9">
    <source>
        <dbReference type="EMBL" id="MFC3927399.1"/>
    </source>
</evidence>
<dbReference type="InterPro" id="IPR006179">
    <property type="entry name" value="5_nucleotidase/apyrase"/>
</dbReference>
<evidence type="ECO:0000256" key="4">
    <source>
        <dbReference type="ARBA" id="ARBA00023088"/>
    </source>
</evidence>
<gene>
    <name evidence="9" type="primary">nt5e</name>
    <name evidence="9" type="ORF">ACFORF_01955</name>
</gene>
<keyword evidence="2" id="KW-0964">Secreted</keyword>
<dbReference type="InterPro" id="IPR006146">
    <property type="entry name" value="5'-Nucleotdase_CS"/>
</dbReference>
<dbReference type="InterPro" id="IPR018247">
    <property type="entry name" value="EF_Hand_1_Ca_BS"/>
</dbReference>
<keyword evidence="1" id="KW-0134">Cell wall</keyword>
<keyword evidence="3 5" id="KW-0732">Signal</keyword>
<keyword evidence="4" id="KW-0572">Peptidoglycan-anchor</keyword>
<dbReference type="PROSITE" id="PS00018">
    <property type="entry name" value="EF_HAND_1"/>
    <property type="match status" value="1"/>
</dbReference>
<evidence type="ECO:0000256" key="3">
    <source>
        <dbReference type="ARBA" id="ARBA00022729"/>
    </source>
</evidence>
<dbReference type="Pfam" id="PF00746">
    <property type="entry name" value="Gram_pos_anchor"/>
    <property type="match status" value="1"/>
</dbReference>
<dbReference type="Pfam" id="PF00149">
    <property type="entry name" value="Metallophos"/>
    <property type="match status" value="1"/>
</dbReference>
<evidence type="ECO:0000256" key="6">
    <source>
        <dbReference type="SAM" id="MobiDB-lite"/>
    </source>
</evidence>
<dbReference type="InterPro" id="IPR019931">
    <property type="entry name" value="LPXTG_anchor"/>
</dbReference>
<dbReference type="SUPFAM" id="SSF55816">
    <property type="entry name" value="5'-nucleotidase (syn. UDP-sugar hydrolase), C-terminal domain"/>
    <property type="match status" value="1"/>
</dbReference>
<keyword evidence="7" id="KW-0472">Membrane</keyword>
<dbReference type="Gene3D" id="3.90.780.10">
    <property type="entry name" value="5'-Nucleotidase, C-terminal domain"/>
    <property type="match status" value="1"/>
</dbReference>
<feature type="chain" id="PRO_5044952804" evidence="5">
    <location>
        <begin position="23"/>
        <end position="747"/>
    </location>
</feature>
<name>A0ABV8CTY2_9STRE</name>
<evidence type="ECO:0000256" key="5">
    <source>
        <dbReference type="RuleBase" id="RU362119"/>
    </source>
</evidence>
<feature type="transmembrane region" description="Helical" evidence="7">
    <location>
        <begin position="722"/>
        <end position="740"/>
    </location>
</feature>
<comment type="caution">
    <text evidence="9">The sequence shown here is derived from an EMBL/GenBank/DDBJ whole genome shotgun (WGS) entry which is preliminary data.</text>
</comment>
<dbReference type="InterPro" id="IPR004843">
    <property type="entry name" value="Calcineurin-like_PHP"/>
</dbReference>
<keyword evidence="10" id="KW-1185">Reference proteome</keyword>
<protein>
    <submittedName>
        <fullName evidence="9">Cell surface ecto-5'-nucleotidase Nt5e</fullName>
    </submittedName>
</protein>
<dbReference type="RefSeq" id="WP_380424910.1">
    <property type="nucleotide sequence ID" value="NZ_JBHRZV010000010.1"/>
</dbReference>
<dbReference type="PROSITE" id="PS00786">
    <property type="entry name" value="5_NUCLEOTIDASE_2"/>
    <property type="match status" value="1"/>
</dbReference>
<comment type="similarity">
    <text evidence="5">Belongs to the 5'-nucleotidase family.</text>
</comment>
<feature type="region of interest" description="Disordered" evidence="6">
    <location>
        <begin position="661"/>
        <end position="688"/>
    </location>
</feature>
<dbReference type="Pfam" id="PF02872">
    <property type="entry name" value="5_nucleotid_C"/>
    <property type="match status" value="1"/>
</dbReference>
<keyword evidence="5" id="KW-0547">Nucleotide-binding</keyword>
<dbReference type="EMBL" id="JBHRZV010000010">
    <property type="protein sequence ID" value="MFC3927399.1"/>
    <property type="molecule type" value="Genomic_DNA"/>
</dbReference>
<dbReference type="SUPFAM" id="SSF56300">
    <property type="entry name" value="Metallo-dependent phosphatases"/>
    <property type="match status" value="1"/>
</dbReference>
<dbReference type="PROSITE" id="PS00785">
    <property type="entry name" value="5_NUCLEOTIDASE_1"/>
    <property type="match status" value="1"/>
</dbReference>
<evidence type="ECO:0000256" key="1">
    <source>
        <dbReference type="ARBA" id="ARBA00022512"/>
    </source>
</evidence>
<keyword evidence="5" id="KW-0378">Hydrolase</keyword>
<feature type="region of interest" description="Disordered" evidence="6">
    <location>
        <begin position="66"/>
        <end position="109"/>
    </location>
</feature>
<dbReference type="Gene3D" id="3.60.21.10">
    <property type="match status" value="1"/>
</dbReference>
<sequence>MKKKALLIPTLSTLFVSNLVLANAVSADEATTSAASNVTSSAVDTGANVSSAETSVPSASVSETAALVSEATTAESDVAPATSPASSETTTASATESSEAAAAPIETSASATSIATDTVTILHTNDMHGRIEESKGVIGVAKLATVVEETRAQGTTLVLDAGDAFQGMPISNSSKGEELAAIMNEIGYDAMAVGNHEFDFGLDQAIKYKELLNFPILSSNVYLNGARIFQASTVIDKDKTVEGDEFVVIGVTTPETATKTHPKNVAGVTFTDPVTEVNNVIAQLEANAKAEGKTYNKYIVLSHLGVDATTPTEWQGSTLAKALSENAALAGKTVIFIDGHSHTLLNANYGSNVTYNQTGSYLNNIGKIVLNSSGVVSSGVIPASDASKVTANVNIAAKVAEIKARYDAKNAAVLVANNPVSLNGDRENVRVRETNQGNAVSDALLQYGQTGFTHKSNLAVMNGGGIRATLPAGEDITVGDVISVLPFGNIISQIEVTGQNIYDMYVKSLGSQLQKDASGNPVLDENGLALLDASGGFLQTAGARVFYDTSLPVEDRVLYIEIYDPETESYLPLELTKTYYLATNDFLAAGGDGYTMLGGAREEGPSLDEVYAEYLKTADLTQYGVIAPNSRLISIDVMVDTDGDGFVDLLEYIAGTNLEDANDYPGKKDPTTPTQPTIPDEEKKVSASENKVGANKVPVSYVTVAKSANHSPALPATGSEDSILATLAGFGLMTYAFYGMSKKRKTN</sequence>
<feature type="domain" description="Gram-positive cocci surface proteins LPxTG" evidence="8">
    <location>
        <begin position="714"/>
        <end position="747"/>
    </location>
</feature>
<dbReference type="InterPro" id="IPR029052">
    <property type="entry name" value="Metallo-depent_PP-like"/>
</dbReference>
<evidence type="ECO:0000313" key="10">
    <source>
        <dbReference type="Proteomes" id="UP001595807"/>
    </source>
</evidence>
<dbReference type="NCBIfam" id="TIGR01167">
    <property type="entry name" value="LPXTG_anchor"/>
    <property type="match status" value="1"/>
</dbReference>
<dbReference type="NCBIfam" id="NF040549">
    <property type="entry name" value="Nt5e_LPXTG"/>
    <property type="match status" value="1"/>
</dbReference>
<dbReference type="InterPro" id="IPR008334">
    <property type="entry name" value="5'-Nucleotdase_C"/>
</dbReference>
<evidence type="ECO:0000256" key="7">
    <source>
        <dbReference type="SAM" id="Phobius"/>
    </source>
</evidence>
<dbReference type="InterPro" id="IPR036907">
    <property type="entry name" value="5'-Nucleotdase_C_sf"/>
</dbReference>
<dbReference type="PANTHER" id="PTHR11575">
    <property type="entry name" value="5'-NUCLEOTIDASE-RELATED"/>
    <property type="match status" value="1"/>
</dbReference>
<evidence type="ECO:0000259" key="8">
    <source>
        <dbReference type="PROSITE" id="PS50847"/>
    </source>
</evidence>
<dbReference type="PRINTS" id="PR01607">
    <property type="entry name" value="APYRASEFAMLY"/>
</dbReference>